<evidence type="ECO:0000313" key="3">
    <source>
        <dbReference type="Proteomes" id="UP000030151"/>
    </source>
</evidence>
<feature type="transmembrane region" description="Helical" evidence="1">
    <location>
        <begin position="56"/>
        <end position="75"/>
    </location>
</feature>
<comment type="caution">
    <text evidence="2">The sequence shown here is derived from an EMBL/GenBank/DDBJ whole genome shotgun (WGS) entry which is preliminary data.</text>
</comment>
<gene>
    <name evidence="2" type="ORF">X797_008737</name>
</gene>
<evidence type="ECO:0000313" key="2">
    <source>
        <dbReference type="EMBL" id="EXU98130.1"/>
    </source>
</evidence>
<name>A0A0A1URG7_9HYPO</name>
<dbReference type="Proteomes" id="UP000030151">
    <property type="component" value="Unassembled WGS sequence"/>
</dbReference>
<keyword evidence="1" id="KW-0472">Membrane</keyword>
<dbReference type="GO" id="GO:0043041">
    <property type="term" value="P:amino acid activation for nonribosomal peptide biosynthetic process"/>
    <property type="evidence" value="ECO:0007669"/>
    <property type="project" value="TreeGrafter"/>
</dbReference>
<reference evidence="2 3" key="1">
    <citation type="submission" date="2014-02" db="EMBL/GenBank/DDBJ databases">
        <title>The genome sequence of the entomopathogenic fungus Metarhizium robertsii ARSEF 2575.</title>
        <authorList>
            <person name="Giuliano Garisto Donzelli B."/>
            <person name="Roe B.A."/>
            <person name="Macmil S.L."/>
            <person name="Krasnoff S.B."/>
            <person name="Gibson D.M."/>
        </authorList>
    </citation>
    <scope>NUCLEOTIDE SEQUENCE [LARGE SCALE GENOMIC DNA]</scope>
    <source>
        <strain evidence="2 3">ARSEF 2575</strain>
    </source>
</reference>
<evidence type="ECO:0000256" key="1">
    <source>
        <dbReference type="SAM" id="Phobius"/>
    </source>
</evidence>
<dbReference type="PANTHER" id="PTHR45527:SF1">
    <property type="entry name" value="FATTY ACID SYNTHASE"/>
    <property type="match status" value="1"/>
</dbReference>
<dbReference type="GO" id="GO:0031177">
    <property type="term" value="F:phosphopantetheine binding"/>
    <property type="evidence" value="ECO:0007669"/>
    <property type="project" value="TreeGrafter"/>
</dbReference>
<dbReference type="SUPFAM" id="SSF56801">
    <property type="entry name" value="Acetyl-CoA synthetase-like"/>
    <property type="match status" value="2"/>
</dbReference>
<accession>A0A0A1URG7</accession>
<protein>
    <submittedName>
        <fullName evidence="2">AMP-binding enzyme</fullName>
    </submittedName>
</protein>
<keyword evidence="1" id="KW-1133">Transmembrane helix</keyword>
<keyword evidence="1" id="KW-0812">Transmembrane</keyword>
<sequence length="370" mass="41553">MYDDRAIAREELGWIAYNFSRLLSEFVVKQRQTLNGLDIISPQGTKQIAWNRKRQYYSLIMSESTVAVVSMLAMLKAGAAYVPLALDSAKHQLELLRGELDVDMVLCTPHQASKLLKYPVSVAYCTIENLMLEEYSTPPLSKRVSCGFYSRNPYCVRWRLSLLSHIHGRQKPLSDSLESPNIENIVHGRGTLLANPPGAVESQDPNNIGDPFASRAWGVDPEDYSRLAPVGSFISGSTFSWALPGESRFYATGDIVRQNPDGSINYIAKNGHYPMLNGLPVTLKETKYEIEQCEGVISAMVEKFGQSESSTEFLVAFFTLATTTKTGEECRLLDTTDDVQRMIQTAFTRVSERFPLTWFHGSIYRYALFP</sequence>
<organism evidence="2 3">
    <name type="scientific">Metarhizium robertsii</name>
    <dbReference type="NCBI Taxonomy" id="568076"/>
    <lineage>
        <taxon>Eukaryota</taxon>
        <taxon>Fungi</taxon>
        <taxon>Dikarya</taxon>
        <taxon>Ascomycota</taxon>
        <taxon>Pezizomycotina</taxon>
        <taxon>Sordariomycetes</taxon>
        <taxon>Hypocreomycetidae</taxon>
        <taxon>Hypocreales</taxon>
        <taxon>Clavicipitaceae</taxon>
        <taxon>Metarhizium</taxon>
    </lineage>
</organism>
<dbReference type="GO" id="GO:0005737">
    <property type="term" value="C:cytoplasm"/>
    <property type="evidence" value="ECO:0007669"/>
    <property type="project" value="TreeGrafter"/>
</dbReference>
<dbReference type="EMBL" id="JELW01000029">
    <property type="protein sequence ID" value="EXU98130.1"/>
    <property type="molecule type" value="Genomic_DNA"/>
</dbReference>
<dbReference type="HOGENOM" id="CLU_748190_0_0_1"/>
<dbReference type="AlphaFoldDB" id="A0A0A1URG7"/>
<dbReference type="GO" id="GO:0044550">
    <property type="term" value="P:secondary metabolite biosynthetic process"/>
    <property type="evidence" value="ECO:0007669"/>
    <property type="project" value="TreeGrafter"/>
</dbReference>
<dbReference type="Gene3D" id="3.40.50.980">
    <property type="match status" value="1"/>
</dbReference>
<dbReference type="PANTHER" id="PTHR45527">
    <property type="entry name" value="NONRIBOSOMAL PEPTIDE SYNTHETASE"/>
    <property type="match status" value="1"/>
</dbReference>
<proteinExistence type="predicted"/>